<accession>A0A0F9S3F5</accession>
<reference evidence="1" key="1">
    <citation type="journal article" date="2015" name="Nature">
        <title>Complex archaea that bridge the gap between prokaryotes and eukaryotes.</title>
        <authorList>
            <person name="Spang A."/>
            <person name="Saw J.H."/>
            <person name="Jorgensen S.L."/>
            <person name="Zaremba-Niedzwiedzka K."/>
            <person name="Martijn J."/>
            <person name="Lind A.E."/>
            <person name="van Eijk R."/>
            <person name="Schleper C."/>
            <person name="Guy L."/>
            <person name="Ettema T.J."/>
        </authorList>
    </citation>
    <scope>NUCLEOTIDE SEQUENCE</scope>
</reference>
<proteinExistence type="predicted"/>
<dbReference type="InterPro" id="IPR027417">
    <property type="entry name" value="P-loop_NTPase"/>
</dbReference>
<evidence type="ECO:0000313" key="1">
    <source>
        <dbReference type="EMBL" id="KKN63335.1"/>
    </source>
</evidence>
<name>A0A0F9S3F5_9ZZZZ</name>
<comment type="caution">
    <text evidence="1">The sequence shown here is derived from an EMBL/GenBank/DDBJ whole genome shotgun (WGS) entry which is preliminary data.</text>
</comment>
<gene>
    <name evidence="1" type="ORF">LCGC14_0502830</name>
</gene>
<organism evidence="1">
    <name type="scientific">marine sediment metagenome</name>
    <dbReference type="NCBI Taxonomy" id="412755"/>
    <lineage>
        <taxon>unclassified sequences</taxon>
        <taxon>metagenomes</taxon>
        <taxon>ecological metagenomes</taxon>
    </lineage>
</organism>
<sequence length="191" mass="22346">MIVMILGMSKSGTTLAARTLDAAGINFSPEKKRADYPSCPYENLEGCRICMEQIEIDRKKSLYYPTKIKDSTRIVSYIKMRSKQDRNWGFKFPYLTFVYHIWKKYLPEDHIAIALKRTLEGLLWHYSKKGKIILTENKKQTILNIQEKYNNLIDNYGIPVIQFEDFINKGPIVLEKIIGRKLPDVRDGKKH</sequence>
<evidence type="ECO:0008006" key="2">
    <source>
        <dbReference type="Google" id="ProtNLM"/>
    </source>
</evidence>
<dbReference type="SUPFAM" id="SSF52540">
    <property type="entry name" value="P-loop containing nucleoside triphosphate hydrolases"/>
    <property type="match status" value="1"/>
</dbReference>
<protein>
    <recommendedName>
        <fullName evidence="2">Sulfotransferase domain-containing protein</fullName>
    </recommendedName>
</protein>
<dbReference type="EMBL" id="LAZR01000593">
    <property type="protein sequence ID" value="KKN63335.1"/>
    <property type="molecule type" value="Genomic_DNA"/>
</dbReference>
<dbReference type="Gene3D" id="3.40.50.300">
    <property type="entry name" value="P-loop containing nucleotide triphosphate hydrolases"/>
    <property type="match status" value="1"/>
</dbReference>
<dbReference type="AlphaFoldDB" id="A0A0F9S3F5"/>